<dbReference type="EMBL" id="KQ964362">
    <property type="protein sequence ID" value="KXJ84666.1"/>
    <property type="molecule type" value="Genomic_DNA"/>
</dbReference>
<evidence type="ECO:0000313" key="2">
    <source>
        <dbReference type="EMBL" id="KXJ84666.1"/>
    </source>
</evidence>
<gene>
    <name evidence="2" type="ORF">Micbo1qcDRAFT_170048</name>
</gene>
<dbReference type="InParanoid" id="A0A136II57"/>
<evidence type="ECO:0000256" key="1">
    <source>
        <dbReference type="SAM" id="SignalP"/>
    </source>
</evidence>
<accession>A0A136II57</accession>
<protein>
    <recommendedName>
        <fullName evidence="4">Secreted protein</fullName>
    </recommendedName>
</protein>
<evidence type="ECO:0000313" key="3">
    <source>
        <dbReference type="Proteomes" id="UP000070501"/>
    </source>
</evidence>
<feature type="signal peptide" evidence="1">
    <location>
        <begin position="1"/>
        <end position="22"/>
    </location>
</feature>
<keyword evidence="1" id="KW-0732">Signal</keyword>
<dbReference type="AlphaFoldDB" id="A0A136II57"/>
<proteinExistence type="predicted"/>
<keyword evidence="3" id="KW-1185">Reference proteome</keyword>
<dbReference type="Proteomes" id="UP000070501">
    <property type="component" value="Unassembled WGS sequence"/>
</dbReference>
<organism evidence="2 3">
    <name type="scientific">Microdochium bolleyi</name>
    <dbReference type="NCBI Taxonomy" id="196109"/>
    <lineage>
        <taxon>Eukaryota</taxon>
        <taxon>Fungi</taxon>
        <taxon>Dikarya</taxon>
        <taxon>Ascomycota</taxon>
        <taxon>Pezizomycotina</taxon>
        <taxon>Sordariomycetes</taxon>
        <taxon>Xylariomycetidae</taxon>
        <taxon>Xylariales</taxon>
        <taxon>Microdochiaceae</taxon>
        <taxon>Microdochium</taxon>
    </lineage>
</organism>
<feature type="chain" id="PRO_5007292695" description="Secreted protein" evidence="1">
    <location>
        <begin position="23"/>
        <end position="88"/>
    </location>
</feature>
<name>A0A136II57_9PEZI</name>
<evidence type="ECO:0008006" key="4">
    <source>
        <dbReference type="Google" id="ProtNLM"/>
    </source>
</evidence>
<sequence>MKHRQKLLAVLARLRSLRIVLALGLPKPPLRGAVGGMPNCSRPHRLDRLYALLHMTRLTDFALRITKFSRTSARLRVLRISIYRNIRG</sequence>
<reference evidence="3" key="1">
    <citation type="submission" date="2016-02" db="EMBL/GenBank/DDBJ databases">
        <title>Draft genome sequence of Microdochium bolleyi, a fungal endophyte of beachgrass.</title>
        <authorList>
            <consortium name="DOE Joint Genome Institute"/>
            <person name="David A.S."/>
            <person name="May G."/>
            <person name="Haridas S."/>
            <person name="Lim J."/>
            <person name="Wang M."/>
            <person name="Labutti K."/>
            <person name="Lipzen A."/>
            <person name="Barry K."/>
            <person name="Grigoriev I.V."/>
        </authorList>
    </citation>
    <scope>NUCLEOTIDE SEQUENCE [LARGE SCALE GENOMIC DNA]</scope>
    <source>
        <strain evidence="3">J235TASD1</strain>
    </source>
</reference>